<dbReference type="AlphaFoldDB" id="A0A0W8E408"/>
<dbReference type="PANTHER" id="PTHR43155">
    <property type="entry name" value="CYCLIC DI-GMP PHOSPHODIESTERASE PA4108-RELATED"/>
    <property type="match status" value="1"/>
</dbReference>
<dbReference type="CDD" id="cd00077">
    <property type="entry name" value="HDc"/>
    <property type="match status" value="1"/>
</dbReference>
<dbReference type="PROSITE" id="PS51832">
    <property type="entry name" value="HD_GYP"/>
    <property type="match status" value="1"/>
</dbReference>
<dbReference type="SUPFAM" id="SSF55781">
    <property type="entry name" value="GAF domain-like"/>
    <property type="match status" value="1"/>
</dbReference>
<feature type="transmembrane region" description="Helical" evidence="1">
    <location>
        <begin position="6"/>
        <end position="23"/>
    </location>
</feature>
<dbReference type="InterPro" id="IPR029016">
    <property type="entry name" value="GAF-like_dom_sf"/>
</dbReference>
<feature type="transmembrane region" description="Helical" evidence="1">
    <location>
        <begin position="28"/>
        <end position="47"/>
    </location>
</feature>
<dbReference type="PANTHER" id="PTHR43155:SF2">
    <property type="entry name" value="CYCLIC DI-GMP PHOSPHODIESTERASE PA4108"/>
    <property type="match status" value="1"/>
</dbReference>
<dbReference type="PROSITE" id="PS51831">
    <property type="entry name" value="HD"/>
    <property type="match status" value="1"/>
</dbReference>
<feature type="domain" description="HD" evidence="2">
    <location>
        <begin position="225"/>
        <end position="342"/>
    </location>
</feature>
<keyword evidence="1" id="KW-0472">Membrane</keyword>
<keyword evidence="1" id="KW-0812">Transmembrane</keyword>
<dbReference type="EMBL" id="LNQE01001882">
    <property type="protein sequence ID" value="KUG03392.1"/>
    <property type="molecule type" value="Genomic_DNA"/>
</dbReference>
<dbReference type="Pfam" id="PF13487">
    <property type="entry name" value="HD_5"/>
    <property type="match status" value="1"/>
</dbReference>
<dbReference type="Pfam" id="PF01590">
    <property type="entry name" value="GAF"/>
    <property type="match status" value="1"/>
</dbReference>
<dbReference type="InterPro" id="IPR037522">
    <property type="entry name" value="HD_GYP_dom"/>
</dbReference>
<dbReference type="SMART" id="SM00471">
    <property type="entry name" value="HDc"/>
    <property type="match status" value="1"/>
</dbReference>
<evidence type="ECO:0000259" key="2">
    <source>
        <dbReference type="PROSITE" id="PS51831"/>
    </source>
</evidence>
<evidence type="ECO:0000313" key="4">
    <source>
        <dbReference type="EMBL" id="KUG03392.1"/>
    </source>
</evidence>
<evidence type="ECO:0000259" key="3">
    <source>
        <dbReference type="PROSITE" id="PS51832"/>
    </source>
</evidence>
<dbReference type="Gene3D" id="3.30.450.40">
    <property type="match status" value="1"/>
</dbReference>
<proteinExistence type="predicted"/>
<gene>
    <name evidence="4" type="ORF">ASZ90_019180</name>
</gene>
<dbReference type="InterPro" id="IPR006674">
    <property type="entry name" value="HD_domain"/>
</dbReference>
<protein>
    <submittedName>
        <fullName evidence="4">Hd-gyp domain</fullName>
    </submittedName>
</protein>
<reference evidence="4" key="1">
    <citation type="journal article" date="2015" name="Proc. Natl. Acad. Sci. U.S.A.">
        <title>Networks of energetic and metabolic interactions define dynamics in microbial communities.</title>
        <authorList>
            <person name="Embree M."/>
            <person name="Liu J.K."/>
            <person name="Al-Bassam M.M."/>
            <person name="Zengler K."/>
        </authorList>
    </citation>
    <scope>NUCLEOTIDE SEQUENCE</scope>
</reference>
<organism evidence="4">
    <name type="scientific">hydrocarbon metagenome</name>
    <dbReference type="NCBI Taxonomy" id="938273"/>
    <lineage>
        <taxon>unclassified sequences</taxon>
        <taxon>metagenomes</taxon>
        <taxon>ecological metagenomes</taxon>
    </lineage>
</organism>
<dbReference type="SUPFAM" id="SSF109604">
    <property type="entry name" value="HD-domain/PDEase-like"/>
    <property type="match status" value="1"/>
</dbReference>
<accession>A0A0W8E408</accession>
<dbReference type="InterPro" id="IPR003607">
    <property type="entry name" value="HD/PDEase_dom"/>
</dbReference>
<name>A0A0W8E408_9ZZZZ</name>
<dbReference type="InterPro" id="IPR003018">
    <property type="entry name" value="GAF"/>
</dbReference>
<dbReference type="Gene3D" id="1.10.3210.10">
    <property type="entry name" value="Hypothetical protein af1432"/>
    <property type="match status" value="1"/>
</dbReference>
<evidence type="ECO:0000256" key="1">
    <source>
        <dbReference type="SAM" id="Phobius"/>
    </source>
</evidence>
<keyword evidence="1" id="KW-1133">Transmembrane helix</keyword>
<comment type="caution">
    <text evidence="4">The sequence shown here is derived from an EMBL/GenBank/DDBJ whole genome shotgun (WGS) entry which is preliminary data.</text>
</comment>
<feature type="domain" description="HD-GYP" evidence="3">
    <location>
        <begin position="203"/>
        <end position="393"/>
    </location>
</feature>
<sequence length="394" mass="43503">MDTKSVVLTGLIITALVTGIILVDILPVFVLALIALLAGLGVTYYAGLSSNRIEYISEQRLLLEFNKKLVCCRELSEVERISEKYAARIVSCESVVVFRSDKASTGEDDMDNSFNSLGRWVEDNKTVLIIDEQNTSPADLNVPVHIQSLLAIPIRSRLDCCGVLLMMNKKEQGAFTVRQIEMLEIIAMQAAEIISRLVEHRNQQVYQLNLLKALVKAIEGRENGFAGHSERVADISCLLGGRLGLNADDMRDLYYSALLHDIGKLRLDGTLNAEIEDSLDREDHSGRGALILRDVPGVEIIRESILYHHERYDGSGVPQGLAATDIPFNARIIAVADIYDAMTRLCSEEERLSPGEALQAVKKGSGSVLDPLVVVALEEVETELAGWEKDQQDK</sequence>